<comment type="caution">
    <text evidence="1">The sequence shown here is derived from an EMBL/GenBank/DDBJ whole genome shotgun (WGS) entry which is preliminary data.</text>
</comment>
<reference evidence="1 2" key="1">
    <citation type="journal article" date="2019" name="Genome Biol. Evol.">
        <title>Insights into the evolution of the New World diploid cottons (Gossypium, subgenus Houzingenia) based on genome sequencing.</title>
        <authorList>
            <person name="Grover C.E."/>
            <person name="Arick M.A. 2nd"/>
            <person name="Thrash A."/>
            <person name="Conover J.L."/>
            <person name="Sanders W.S."/>
            <person name="Peterson D.G."/>
            <person name="Frelichowski J.E."/>
            <person name="Scheffler J.A."/>
            <person name="Scheffler B.E."/>
            <person name="Wendel J.F."/>
        </authorList>
    </citation>
    <scope>NUCLEOTIDE SEQUENCE [LARGE SCALE GENOMIC DNA]</scope>
    <source>
        <strain evidence="1">157</strain>
        <tissue evidence="1">Leaf</tissue>
    </source>
</reference>
<dbReference type="Proteomes" id="UP000593572">
    <property type="component" value="Unassembled WGS sequence"/>
</dbReference>
<keyword evidence="2" id="KW-1185">Reference proteome</keyword>
<organism evidence="1 2">
    <name type="scientific">Gossypium lobatum</name>
    <dbReference type="NCBI Taxonomy" id="34289"/>
    <lineage>
        <taxon>Eukaryota</taxon>
        <taxon>Viridiplantae</taxon>
        <taxon>Streptophyta</taxon>
        <taxon>Embryophyta</taxon>
        <taxon>Tracheophyta</taxon>
        <taxon>Spermatophyta</taxon>
        <taxon>Magnoliopsida</taxon>
        <taxon>eudicotyledons</taxon>
        <taxon>Gunneridae</taxon>
        <taxon>Pentapetalae</taxon>
        <taxon>rosids</taxon>
        <taxon>malvids</taxon>
        <taxon>Malvales</taxon>
        <taxon>Malvaceae</taxon>
        <taxon>Malvoideae</taxon>
        <taxon>Gossypium</taxon>
    </lineage>
</organism>
<dbReference type="AlphaFoldDB" id="A0A7J8LE79"/>
<name>A0A7J8LE79_9ROSI</name>
<dbReference type="EMBL" id="JABEZX010000002">
    <property type="protein sequence ID" value="MBA0550622.1"/>
    <property type="molecule type" value="Genomic_DNA"/>
</dbReference>
<evidence type="ECO:0000313" key="2">
    <source>
        <dbReference type="Proteomes" id="UP000593572"/>
    </source>
</evidence>
<sequence>SIGGIPLPIFSEWWLAREKFSAIDSFILSSFPGATFHGCNGLSVKYQIVYVARILCQINYSSTPSLSPRIKIWELRLKNREVFPGVQLPCLPTRSAAM</sequence>
<proteinExistence type="predicted"/>
<accession>A0A7J8LE79</accession>
<protein>
    <submittedName>
        <fullName evidence="1">Uncharacterized protein</fullName>
    </submittedName>
</protein>
<feature type="non-terminal residue" evidence="1">
    <location>
        <position position="98"/>
    </location>
</feature>
<gene>
    <name evidence="1" type="ORF">Golob_021557</name>
</gene>
<evidence type="ECO:0000313" key="1">
    <source>
        <dbReference type="EMBL" id="MBA0550622.1"/>
    </source>
</evidence>